<evidence type="ECO:0000313" key="5">
    <source>
        <dbReference type="Proteomes" id="UP001156856"/>
    </source>
</evidence>
<organism evidence="2 4">
    <name type="scientific">Methylobacterium oxalidis</name>
    <dbReference type="NCBI Taxonomy" id="944322"/>
    <lineage>
        <taxon>Bacteria</taxon>
        <taxon>Pseudomonadati</taxon>
        <taxon>Pseudomonadota</taxon>
        <taxon>Alphaproteobacteria</taxon>
        <taxon>Hyphomicrobiales</taxon>
        <taxon>Methylobacteriaceae</taxon>
        <taxon>Methylobacterium</taxon>
    </lineage>
</organism>
<evidence type="ECO:0000313" key="2">
    <source>
        <dbReference type="EMBL" id="GEP04588.1"/>
    </source>
</evidence>
<evidence type="ECO:0000313" key="4">
    <source>
        <dbReference type="Proteomes" id="UP000321960"/>
    </source>
</evidence>
<proteinExistence type="predicted"/>
<dbReference type="Gene3D" id="1.25.40.10">
    <property type="entry name" value="Tetratricopeptide repeat domain"/>
    <property type="match status" value="1"/>
</dbReference>
<dbReference type="Proteomes" id="UP001156856">
    <property type="component" value="Unassembled WGS sequence"/>
</dbReference>
<feature type="compositionally biased region" description="Low complexity" evidence="1">
    <location>
        <begin position="797"/>
        <end position="838"/>
    </location>
</feature>
<keyword evidence="5" id="KW-1185">Reference proteome</keyword>
<feature type="region of interest" description="Disordered" evidence="1">
    <location>
        <begin position="638"/>
        <end position="657"/>
    </location>
</feature>
<feature type="compositionally biased region" description="Basic and acidic residues" evidence="1">
    <location>
        <begin position="178"/>
        <end position="197"/>
    </location>
</feature>
<reference evidence="5" key="2">
    <citation type="journal article" date="2019" name="Int. J. Syst. Evol. Microbiol.">
        <title>The Global Catalogue of Microorganisms (GCM) 10K type strain sequencing project: providing services to taxonomists for standard genome sequencing and annotation.</title>
        <authorList>
            <consortium name="The Broad Institute Genomics Platform"/>
            <consortium name="The Broad Institute Genome Sequencing Center for Infectious Disease"/>
            <person name="Wu L."/>
            <person name="Ma J."/>
        </authorList>
    </citation>
    <scope>NUCLEOTIDE SEQUENCE [LARGE SCALE GENOMIC DNA]</scope>
    <source>
        <strain evidence="5">NBRC 107715</strain>
    </source>
</reference>
<dbReference type="EMBL" id="BJZU01000049">
    <property type="protein sequence ID" value="GEP04588.1"/>
    <property type="molecule type" value="Genomic_DNA"/>
</dbReference>
<dbReference type="SUPFAM" id="SSF81901">
    <property type="entry name" value="HCP-like"/>
    <property type="match status" value="1"/>
</dbReference>
<reference evidence="3" key="4">
    <citation type="submission" date="2023-01" db="EMBL/GenBank/DDBJ databases">
        <title>Draft genome sequence of Methylobacterium oxalidis strain NBRC 107715.</title>
        <authorList>
            <person name="Sun Q."/>
            <person name="Mori K."/>
        </authorList>
    </citation>
    <scope>NUCLEOTIDE SEQUENCE</scope>
    <source>
        <strain evidence="3">NBRC 107715</strain>
    </source>
</reference>
<feature type="region of interest" description="Disordered" evidence="1">
    <location>
        <begin position="794"/>
        <end position="863"/>
    </location>
</feature>
<name>A0A512J3P5_9HYPH</name>
<evidence type="ECO:0000256" key="1">
    <source>
        <dbReference type="SAM" id="MobiDB-lite"/>
    </source>
</evidence>
<reference evidence="2 4" key="3">
    <citation type="submission" date="2019-07" db="EMBL/GenBank/DDBJ databases">
        <title>Whole genome shotgun sequence of Methylobacterium oxalidis NBRC 107715.</title>
        <authorList>
            <person name="Hosoyama A."/>
            <person name="Uohara A."/>
            <person name="Ohji S."/>
            <person name="Ichikawa N."/>
        </authorList>
    </citation>
    <scope>NUCLEOTIDE SEQUENCE [LARGE SCALE GENOMIC DNA]</scope>
    <source>
        <strain evidence="2 4">NBRC 107715</strain>
    </source>
</reference>
<feature type="compositionally biased region" description="Polar residues" evidence="1">
    <location>
        <begin position="840"/>
        <end position="852"/>
    </location>
</feature>
<dbReference type="PANTHER" id="PTHR45011:SF1">
    <property type="entry name" value="DAP3-BINDING CELL DEATH ENHANCER 1"/>
    <property type="match status" value="1"/>
</dbReference>
<feature type="region of interest" description="Disordered" evidence="1">
    <location>
        <begin position="666"/>
        <end position="702"/>
    </location>
</feature>
<dbReference type="RefSeq" id="WP_147026210.1">
    <property type="nucleotide sequence ID" value="NZ_BJZU01000049.1"/>
</dbReference>
<dbReference type="Proteomes" id="UP000321960">
    <property type="component" value="Unassembled WGS sequence"/>
</dbReference>
<feature type="compositionally biased region" description="Low complexity" evidence="1">
    <location>
        <begin position="666"/>
        <end position="675"/>
    </location>
</feature>
<comment type="caution">
    <text evidence="2">The sequence shown here is derived from an EMBL/GenBank/DDBJ whole genome shotgun (WGS) entry which is preliminary data.</text>
</comment>
<sequence length="1114" mass="116842">MTRNANPSFDGFDPDVLDAAREVARRAGVPLETWMASVLPAEKKPGRRRRSAQEPAGREEGASEAPAPQGAPEAEIAPTTMPDPRATAADPGERFSRTLDALMSRLDAIDRTIAEDRRTSRDAAGRRIDEIEARIAQAVGSGTAPVQQVAERLGDIERRMTELGEQLAAPRPLGRRGRPADAEKRDAVSEIRQRQRELGAAQGASPPTEAGTVGALQRDLESRLEASRSPSPAITELQRETSRLRESIGGLATGRDVGALEQAMLSLANGVERTQKPADLAAIAAPIELIRVQVERLADDVADNVHARVASDVERLAARVDKALSGGAAGFADRDALANLFGELDEIRRLIASLAGPERIQSLAQGVQAISAQIAQLPRGYGADQSEMAELRPLLEEIRSGLKVPNAGDLAGQIQAMAAKLDALQDSADRSAPAESRAILGRIDALADRMERVSASPVGDLIDRLEDIGESLRKPAPQGAELASIQAQLRTLAEKVDRVGARDGSEGLDALERQVLALTNRIDARGADPTLASLERTMSELLSQVSALRDEVPIEAAAELAARTAVAEVVGRSHDAGAIGDLRTAFADLVSRHEASDQRLQSTLVGVQTALDRLVNRLGTLDGAAPRQPQALEESVEERLLASTSMPTARTRAAKRPELPRVAVGATAPAAGPGRVADELLEPGAGRPPRERAVEPSEPAEAADIKTSFIAAARRAAQAAQAEVASEASLAADLRGERTGIRASVAAPRAAGRASRLKAEIDRRRRPLLLGLAAIVLVLGALQVIGLREDSAPPAPQVVEAAPPRETPAAETPAPAPAQPSAAPSSSPAEPARSAAPADPQTTQAIDRSGSSEPARPALAKSAAPQVAGMGSLAGDLAGVPAGLSKLRQAALEGDGAAIYELAAREADGRGMTRDLALAAKLYEKLAATGYAPAQYKLAGHYEKGSGVVRDLGQAKLWYGRAAEQGHARSMHNLAVLYAENPGPSGRPDYATASSWFRRAAEFGVRDSQYNLAVLYARGMGVTQDLAQSYAWFSAAAAQGDEDAGRKRDDVGAKLPASDLTVARSIAAGFKPRKPEPAVNEPPAPKDAPAAMTLLGAPPPNAIPGTFTPPKNRI</sequence>
<dbReference type="AlphaFoldDB" id="A0A512J3P5"/>
<gene>
    <name evidence="3" type="ORF">GCM10007888_11050</name>
    <name evidence="2" type="ORF">MOX02_26260</name>
</gene>
<dbReference type="PANTHER" id="PTHR45011">
    <property type="entry name" value="DAP3-BINDING CELL DEATH ENHANCER 1"/>
    <property type="match status" value="1"/>
</dbReference>
<reference evidence="3" key="1">
    <citation type="journal article" date="2014" name="Int. J. Syst. Evol. Microbiol.">
        <title>Complete genome of a new Firmicutes species belonging to the dominant human colonic microbiota ('Ruminococcus bicirculans') reveals two chromosomes and a selective capacity to utilize plant glucans.</title>
        <authorList>
            <consortium name="NISC Comparative Sequencing Program"/>
            <person name="Wegmann U."/>
            <person name="Louis P."/>
            <person name="Goesmann A."/>
            <person name="Henrissat B."/>
            <person name="Duncan S.H."/>
            <person name="Flint H.J."/>
        </authorList>
    </citation>
    <scope>NUCLEOTIDE SEQUENCE</scope>
    <source>
        <strain evidence="3">NBRC 107715</strain>
    </source>
</reference>
<dbReference type="OrthoDB" id="5295703at2"/>
<dbReference type="SMART" id="SM00671">
    <property type="entry name" value="SEL1"/>
    <property type="match status" value="4"/>
</dbReference>
<accession>A0A512J3P5</accession>
<feature type="region of interest" description="Disordered" evidence="1">
    <location>
        <begin position="165"/>
        <end position="235"/>
    </location>
</feature>
<feature type="region of interest" description="Disordered" evidence="1">
    <location>
        <begin position="1068"/>
        <end position="1114"/>
    </location>
</feature>
<evidence type="ECO:0000313" key="3">
    <source>
        <dbReference type="EMBL" id="GLS62724.1"/>
    </source>
</evidence>
<protein>
    <submittedName>
        <fullName evidence="2">Peptidoglycan-binding protein</fullName>
    </submittedName>
</protein>
<dbReference type="InterPro" id="IPR011990">
    <property type="entry name" value="TPR-like_helical_dom_sf"/>
</dbReference>
<dbReference type="EMBL" id="BSPK01000016">
    <property type="protein sequence ID" value="GLS62724.1"/>
    <property type="molecule type" value="Genomic_DNA"/>
</dbReference>
<dbReference type="InterPro" id="IPR052748">
    <property type="entry name" value="ISR_Activator"/>
</dbReference>
<dbReference type="InterPro" id="IPR006597">
    <property type="entry name" value="Sel1-like"/>
</dbReference>
<dbReference type="Pfam" id="PF08238">
    <property type="entry name" value="Sel1"/>
    <property type="match status" value="4"/>
</dbReference>
<feature type="region of interest" description="Disordered" evidence="1">
    <location>
        <begin position="28"/>
        <end position="93"/>
    </location>
</feature>
<feature type="compositionally biased region" description="Low complexity" evidence="1">
    <location>
        <begin position="63"/>
        <end position="78"/>
    </location>
</feature>